<keyword evidence="1" id="KW-1133">Transmembrane helix</keyword>
<gene>
    <name evidence="4" type="ORF">EKO27_g8708</name>
</gene>
<sequence length="652" mass="72960">MTGDIELGRRQRPPKGAKLAGYAQWASWIASDPDSEPFVFRKFDELGALNLLYLQSDMIYLEAQLKELDLEEAQQSDIDSVNAARQWEVLLEQCASSANADSKASTRAKRKMELILRLRAKMKEYHEALLLQSKVAQLQPPSGRVLKAVKQMFNQEGYTLLDGQSRDYLDAVDLVALKSPAIDHLSNYLRKAMAINDKPGYAQDGGPRIKRFEEQKITQWVGVITILVAIVFLVGPILALYFAQSPPARLALIAVFTAGFAASVWLITNARRAEIFFGTATTNRKDVTITPLAQNTKAHVISAQGTYSYIHQEFTQPLFACPIPAYIMAISYLLVALAALGTTAQAHFTFARVRQNGEWLEPTRYIRNKTSPYEERASPDTNNNVRLYNFPTYATTDRPESVRCGRDNMAHAADTDILTIRAGDKLEFAHQRSDPEWPPELWDNCPYDRGSCIYADWNPTGVMDLNHKGPFTVHLSKVPDGQDIRSYDGSGDWVKIYSLGLDLRNDSQHPVHWIPWNNQGIPAPFVFNVPKETPAGEYLLRADLVNTGVFELNFTSFPAQLYPSCLQIRVESDFEGSLPEGIKIPEDLMHESPGTLPSSGPFATGMVLLTPALLGMVTSLGMYREEKVDEDYVYPGGRLWTGTDMVVDKPRL</sequence>
<evidence type="ECO:0000259" key="2">
    <source>
        <dbReference type="Pfam" id="PF03443"/>
    </source>
</evidence>
<evidence type="ECO:0000313" key="5">
    <source>
        <dbReference type="Proteomes" id="UP000286045"/>
    </source>
</evidence>
<comment type="caution">
    <text evidence="4">The sequence shown here is derived from an EMBL/GenBank/DDBJ whole genome shotgun (WGS) entry which is preliminary data.</text>
</comment>
<keyword evidence="5" id="KW-1185">Reference proteome</keyword>
<keyword evidence="1" id="KW-0812">Transmembrane</keyword>
<dbReference type="InterPro" id="IPR046529">
    <property type="entry name" value="DUF6594"/>
</dbReference>
<dbReference type="EMBL" id="RYZI01000340">
    <property type="protein sequence ID" value="RWA06405.1"/>
    <property type="molecule type" value="Genomic_DNA"/>
</dbReference>
<evidence type="ECO:0000259" key="3">
    <source>
        <dbReference type="Pfam" id="PF20237"/>
    </source>
</evidence>
<dbReference type="PANTHER" id="PTHR34502">
    <property type="entry name" value="DUF6594 DOMAIN-CONTAINING PROTEIN-RELATED"/>
    <property type="match status" value="1"/>
</dbReference>
<feature type="domain" description="DUF6594" evidence="3">
    <location>
        <begin position="22"/>
        <end position="281"/>
    </location>
</feature>
<dbReference type="Pfam" id="PF03443">
    <property type="entry name" value="AA9"/>
    <property type="match status" value="1"/>
</dbReference>
<feature type="transmembrane region" description="Helical" evidence="1">
    <location>
        <begin position="318"/>
        <end position="340"/>
    </location>
</feature>
<accession>A0A439CW42</accession>
<evidence type="ECO:0000256" key="1">
    <source>
        <dbReference type="SAM" id="Phobius"/>
    </source>
</evidence>
<dbReference type="PANTHER" id="PTHR34502:SF4">
    <property type="entry name" value="DUF6594 DOMAIN-CONTAINING PROTEIN"/>
    <property type="match status" value="1"/>
</dbReference>
<keyword evidence="1" id="KW-0472">Membrane</keyword>
<feature type="domain" description="Auxiliary Activity family 9 catalytic" evidence="2">
    <location>
        <begin position="347"/>
        <end position="596"/>
    </location>
</feature>
<proteinExistence type="predicted"/>
<evidence type="ECO:0000313" key="4">
    <source>
        <dbReference type="EMBL" id="RWA06405.1"/>
    </source>
</evidence>
<dbReference type="InterPro" id="IPR005103">
    <property type="entry name" value="AA9_LPMO"/>
</dbReference>
<dbReference type="Gene3D" id="2.70.50.70">
    <property type="match status" value="1"/>
</dbReference>
<protein>
    <submittedName>
        <fullName evidence="4">Uncharacterized protein</fullName>
    </submittedName>
</protein>
<feature type="transmembrane region" description="Helical" evidence="1">
    <location>
        <begin position="220"/>
        <end position="242"/>
    </location>
</feature>
<dbReference type="Pfam" id="PF20237">
    <property type="entry name" value="DUF6594"/>
    <property type="match status" value="1"/>
</dbReference>
<dbReference type="Proteomes" id="UP000286045">
    <property type="component" value="Unassembled WGS sequence"/>
</dbReference>
<dbReference type="AlphaFoldDB" id="A0A439CW42"/>
<reference evidence="4 5" key="1">
    <citation type="submission" date="2018-12" db="EMBL/GenBank/DDBJ databases">
        <title>Draft genome sequence of Xylaria grammica IHI A82.</title>
        <authorList>
            <person name="Buettner E."/>
            <person name="Kellner H."/>
        </authorList>
    </citation>
    <scope>NUCLEOTIDE SEQUENCE [LARGE SCALE GENOMIC DNA]</scope>
    <source>
        <strain evidence="4 5">IHI A82</strain>
    </source>
</reference>
<feature type="transmembrane region" description="Helical" evidence="1">
    <location>
        <begin position="248"/>
        <end position="267"/>
    </location>
</feature>
<organism evidence="4 5">
    <name type="scientific">Xylaria grammica</name>
    <dbReference type="NCBI Taxonomy" id="363999"/>
    <lineage>
        <taxon>Eukaryota</taxon>
        <taxon>Fungi</taxon>
        <taxon>Dikarya</taxon>
        <taxon>Ascomycota</taxon>
        <taxon>Pezizomycotina</taxon>
        <taxon>Sordariomycetes</taxon>
        <taxon>Xylariomycetidae</taxon>
        <taxon>Xylariales</taxon>
        <taxon>Xylariaceae</taxon>
        <taxon>Xylaria</taxon>
    </lineage>
</organism>
<name>A0A439CW42_9PEZI</name>